<keyword evidence="3" id="KW-0597">Phosphoprotein</keyword>
<sequence>MSKNDTRFESIFEILPVPAWEEDFSELKSYLIQIGLFGKEEDMIREFFKNNKSELTNCTSKVKIININNACLKLHNASSKKELIDNFPSIFTEESIDTVLEQIICICQEKLSFELTTKTRTLTDEIKDIQFKWCVVPGFEKCLSSIIITTIDVTNHVNTSRKIHENEKKLLEAQSIAKIGNWEIDLLTRDLVCSNEIYRIWEDKNKEIGSNSINFLGSLFPEFIESLESNPDDLMKLKLPLDTVRRLKLKGGIYKWVHIISNIEKDNEEKPVKFTGTVQDITQDENLKQSLRDLIKKYHYVTKATFDAVWDLDLKNNNISWGEGYHNIFGYKLSELNSSREKWIKLIHPVDRLRVSSSLEQATLGSQDNWQEEYRFMKADGQYVIVSDRGLIIRDQKNKPTRIVGAMQNITSRKNSELSILRKTNYLENISRIVESLLIDEDWENVLKNCLGEIGKTVNVDRVYFLKNKKDQTTGYLIARQIYEWCREGISSQIDNQNYQEIPLELYQDFLQKALKKTPYSAITSQTSGHTYKILSEQGIKSILKIPIYFKDTFYGSIGFDDCTTERIWSEEEISFLQTITSNFGVAIEKAAFKDSLRKVNSELNDSNKNLALSNSELEQFAYVASHDLQEPLRMITSFLSLIERKYHDKLDEKGKSYIHFAKDGAKRMRFIILDLLEFSRVGKVGKIENHLFNSNEAVSEVEKLLKTQIVNSEAKIIKNRLPQIVSKESAFQQLIQNLLSNAIKYQKPNIQPIIHIDCEDHKHEWLFSVRDNGLGIAPEYHDKIFVIFQRLHDENEYSGSGIGLAICKKIVDYLGGKIWVQSDIDKGSTFYFTIPKSNYVQ</sequence>
<dbReference type="Pfam" id="PF02518">
    <property type="entry name" value="HATPase_c"/>
    <property type="match status" value="1"/>
</dbReference>
<dbReference type="EC" id="2.7.13.3" evidence="2"/>
<feature type="domain" description="PAS" evidence="7">
    <location>
        <begin position="294"/>
        <end position="366"/>
    </location>
</feature>
<comment type="catalytic activity">
    <reaction evidence="1">
        <text>ATP + protein L-histidine = ADP + protein N-phospho-L-histidine.</text>
        <dbReference type="EC" id="2.7.13.3"/>
    </reaction>
</comment>
<dbReference type="PROSITE" id="PS50112">
    <property type="entry name" value="PAS"/>
    <property type="match status" value="1"/>
</dbReference>
<dbReference type="CDD" id="cd00082">
    <property type="entry name" value="HisKA"/>
    <property type="match status" value="1"/>
</dbReference>
<evidence type="ECO:0000256" key="4">
    <source>
        <dbReference type="ARBA" id="ARBA00022679"/>
    </source>
</evidence>
<dbReference type="Gene3D" id="1.10.287.130">
    <property type="match status" value="1"/>
</dbReference>
<dbReference type="Gene3D" id="3.30.450.40">
    <property type="match status" value="1"/>
</dbReference>
<dbReference type="SMART" id="SM00387">
    <property type="entry name" value="HATPase_c"/>
    <property type="match status" value="1"/>
</dbReference>
<keyword evidence="4" id="KW-0808">Transferase</keyword>
<dbReference type="Proteomes" id="UP001165430">
    <property type="component" value="Unassembled WGS sequence"/>
</dbReference>
<evidence type="ECO:0000259" key="8">
    <source>
        <dbReference type="PROSITE" id="PS50113"/>
    </source>
</evidence>
<dbReference type="Gene3D" id="3.30.450.20">
    <property type="entry name" value="PAS domain"/>
    <property type="match status" value="2"/>
</dbReference>
<dbReference type="RefSeq" id="WP_241409677.1">
    <property type="nucleotide sequence ID" value="NZ_JAKZGO010000001.1"/>
</dbReference>
<evidence type="ECO:0000259" key="7">
    <source>
        <dbReference type="PROSITE" id="PS50112"/>
    </source>
</evidence>
<dbReference type="CDD" id="cd00130">
    <property type="entry name" value="PAS"/>
    <property type="match status" value="1"/>
</dbReference>
<dbReference type="Pfam" id="PF00512">
    <property type="entry name" value="HisKA"/>
    <property type="match status" value="1"/>
</dbReference>
<dbReference type="InterPro" id="IPR003594">
    <property type="entry name" value="HATPase_dom"/>
</dbReference>
<dbReference type="InterPro" id="IPR013655">
    <property type="entry name" value="PAS_fold_3"/>
</dbReference>
<dbReference type="EMBL" id="JAKZGO010000001">
    <property type="protein sequence ID" value="MCH7412258.1"/>
    <property type="molecule type" value="Genomic_DNA"/>
</dbReference>
<proteinExistence type="predicted"/>
<dbReference type="SUPFAM" id="SSF55781">
    <property type="entry name" value="GAF domain-like"/>
    <property type="match status" value="1"/>
</dbReference>
<feature type="domain" description="Histidine kinase" evidence="6">
    <location>
        <begin position="624"/>
        <end position="839"/>
    </location>
</feature>
<dbReference type="InterPro" id="IPR004358">
    <property type="entry name" value="Sig_transdc_His_kin-like_C"/>
</dbReference>
<accession>A0ABS9V7B1</accession>
<dbReference type="InterPro" id="IPR003661">
    <property type="entry name" value="HisK_dim/P_dom"/>
</dbReference>
<organism evidence="9 10">
    <name type="scientific">Belliella alkalica</name>
    <dbReference type="NCBI Taxonomy" id="1730871"/>
    <lineage>
        <taxon>Bacteria</taxon>
        <taxon>Pseudomonadati</taxon>
        <taxon>Bacteroidota</taxon>
        <taxon>Cytophagia</taxon>
        <taxon>Cytophagales</taxon>
        <taxon>Cyclobacteriaceae</taxon>
        <taxon>Belliella</taxon>
    </lineage>
</organism>
<dbReference type="PRINTS" id="PR00344">
    <property type="entry name" value="BCTRLSENSOR"/>
</dbReference>
<dbReference type="InterPro" id="IPR000700">
    <property type="entry name" value="PAS-assoc_C"/>
</dbReference>
<dbReference type="SMART" id="SM00065">
    <property type="entry name" value="GAF"/>
    <property type="match status" value="1"/>
</dbReference>
<name>A0ABS9V7B1_9BACT</name>
<evidence type="ECO:0000259" key="6">
    <source>
        <dbReference type="PROSITE" id="PS50109"/>
    </source>
</evidence>
<protein>
    <recommendedName>
        <fullName evidence="2">histidine kinase</fullName>
        <ecNumber evidence="2">2.7.13.3</ecNumber>
    </recommendedName>
</protein>
<dbReference type="PROSITE" id="PS50109">
    <property type="entry name" value="HIS_KIN"/>
    <property type="match status" value="1"/>
</dbReference>
<comment type="caution">
    <text evidence="9">The sequence shown here is derived from an EMBL/GenBank/DDBJ whole genome shotgun (WGS) entry which is preliminary data.</text>
</comment>
<dbReference type="SUPFAM" id="SSF47384">
    <property type="entry name" value="Homodimeric domain of signal transducing histidine kinase"/>
    <property type="match status" value="1"/>
</dbReference>
<dbReference type="InterPro" id="IPR000014">
    <property type="entry name" value="PAS"/>
</dbReference>
<dbReference type="Pfam" id="PF01590">
    <property type="entry name" value="GAF"/>
    <property type="match status" value="1"/>
</dbReference>
<dbReference type="InterPro" id="IPR001610">
    <property type="entry name" value="PAC"/>
</dbReference>
<dbReference type="Gene3D" id="3.30.565.10">
    <property type="entry name" value="Histidine kinase-like ATPase, C-terminal domain"/>
    <property type="match status" value="1"/>
</dbReference>
<feature type="domain" description="PAC" evidence="8">
    <location>
        <begin position="370"/>
        <end position="422"/>
    </location>
</feature>
<dbReference type="PANTHER" id="PTHR43304">
    <property type="entry name" value="PHYTOCHROME-LIKE PROTEIN CPH1"/>
    <property type="match status" value="1"/>
</dbReference>
<dbReference type="SMART" id="SM00388">
    <property type="entry name" value="HisKA"/>
    <property type="match status" value="1"/>
</dbReference>
<dbReference type="NCBIfam" id="TIGR00229">
    <property type="entry name" value="sensory_box"/>
    <property type="match status" value="1"/>
</dbReference>
<evidence type="ECO:0000256" key="3">
    <source>
        <dbReference type="ARBA" id="ARBA00022553"/>
    </source>
</evidence>
<dbReference type="InterPro" id="IPR052162">
    <property type="entry name" value="Sensor_kinase/Photoreceptor"/>
</dbReference>
<keyword evidence="5" id="KW-0418">Kinase</keyword>
<dbReference type="SUPFAM" id="SSF55785">
    <property type="entry name" value="PYP-like sensor domain (PAS domain)"/>
    <property type="match status" value="2"/>
</dbReference>
<evidence type="ECO:0000256" key="5">
    <source>
        <dbReference type="ARBA" id="ARBA00022777"/>
    </source>
</evidence>
<keyword evidence="10" id="KW-1185">Reference proteome</keyword>
<evidence type="ECO:0000256" key="1">
    <source>
        <dbReference type="ARBA" id="ARBA00000085"/>
    </source>
</evidence>
<evidence type="ECO:0000256" key="2">
    <source>
        <dbReference type="ARBA" id="ARBA00012438"/>
    </source>
</evidence>
<dbReference type="InterPro" id="IPR035965">
    <property type="entry name" value="PAS-like_dom_sf"/>
</dbReference>
<reference evidence="9" key="1">
    <citation type="submission" date="2022-03" db="EMBL/GenBank/DDBJ databases">
        <title>De novo assembled genomes of Belliella spp. (Cyclobacteriaceae) strains.</title>
        <authorList>
            <person name="Szabo A."/>
            <person name="Korponai K."/>
            <person name="Felfoldi T."/>
        </authorList>
    </citation>
    <scope>NUCLEOTIDE SEQUENCE</scope>
    <source>
        <strain evidence="9">DSM 111903</strain>
    </source>
</reference>
<dbReference type="PANTHER" id="PTHR43304:SF1">
    <property type="entry name" value="PAC DOMAIN-CONTAINING PROTEIN"/>
    <property type="match status" value="1"/>
</dbReference>
<feature type="domain" description="PAC" evidence="8">
    <location>
        <begin position="241"/>
        <end position="293"/>
    </location>
</feature>
<dbReference type="InterPro" id="IPR005467">
    <property type="entry name" value="His_kinase_dom"/>
</dbReference>
<dbReference type="InterPro" id="IPR036097">
    <property type="entry name" value="HisK_dim/P_sf"/>
</dbReference>
<dbReference type="PROSITE" id="PS50113">
    <property type="entry name" value="PAC"/>
    <property type="match status" value="2"/>
</dbReference>
<evidence type="ECO:0000313" key="9">
    <source>
        <dbReference type="EMBL" id="MCH7412258.1"/>
    </source>
</evidence>
<gene>
    <name evidence="9" type="ORF">MM213_02085</name>
</gene>
<evidence type="ECO:0000313" key="10">
    <source>
        <dbReference type="Proteomes" id="UP001165430"/>
    </source>
</evidence>
<dbReference type="SMART" id="SM00086">
    <property type="entry name" value="PAC"/>
    <property type="match status" value="2"/>
</dbReference>
<dbReference type="SUPFAM" id="SSF55874">
    <property type="entry name" value="ATPase domain of HSP90 chaperone/DNA topoisomerase II/histidine kinase"/>
    <property type="match status" value="1"/>
</dbReference>
<dbReference type="InterPro" id="IPR036890">
    <property type="entry name" value="HATPase_C_sf"/>
</dbReference>
<dbReference type="InterPro" id="IPR003018">
    <property type="entry name" value="GAF"/>
</dbReference>
<dbReference type="Pfam" id="PF08447">
    <property type="entry name" value="PAS_3"/>
    <property type="match status" value="1"/>
</dbReference>
<dbReference type="InterPro" id="IPR029016">
    <property type="entry name" value="GAF-like_dom_sf"/>
</dbReference>